<dbReference type="Pfam" id="PF01869">
    <property type="entry name" value="BcrAD_BadFG"/>
    <property type="match status" value="1"/>
</dbReference>
<gene>
    <name evidence="2" type="ORF">GCM10009107_54920</name>
</gene>
<dbReference type="InterPro" id="IPR002731">
    <property type="entry name" value="ATPase_BadF"/>
</dbReference>
<dbReference type="EMBL" id="BAAAEW010000044">
    <property type="protein sequence ID" value="GAA0766648.1"/>
    <property type="molecule type" value="Genomic_DNA"/>
</dbReference>
<evidence type="ECO:0000313" key="3">
    <source>
        <dbReference type="Proteomes" id="UP001500279"/>
    </source>
</evidence>
<dbReference type="PANTHER" id="PTHR43190:SF3">
    <property type="entry name" value="N-ACETYL-D-GLUCOSAMINE KINASE"/>
    <property type="match status" value="1"/>
</dbReference>
<accession>A0ABN1KH29</accession>
<dbReference type="SUPFAM" id="SSF53067">
    <property type="entry name" value="Actin-like ATPase domain"/>
    <property type="match status" value="2"/>
</dbReference>
<dbReference type="CDD" id="cd24082">
    <property type="entry name" value="ASKHA_NBD_GspK-like"/>
    <property type="match status" value="1"/>
</dbReference>
<keyword evidence="3" id="KW-1185">Reference proteome</keyword>
<organism evidence="2 3">
    <name type="scientific">Ideonella azotifigens</name>
    <dbReference type="NCBI Taxonomy" id="513160"/>
    <lineage>
        <taxon>Bacteria</taxon>
        <taxon>Pseudomonadati</taxon>
        <taxon>Pseudomonadota</taxon>
        <taxon>Betaproteobacteria</taxon>
        <taxon>Burkholderiales</taxon>
        <taxon>Sphaerotilaceae</taxon>
        <taxon>Ideonella</taxon>
    </lineage>
</organism>
<protein>
    <submittedName>
        <fullName evidence="2">BadF/BadG/BcrA/BcrD ATPase family protein</fullName>
    </submittedName>
</protein>
<evidence type="ECO:0000313" key="2">
    <source>
        <dbReference type="EMBL" id="GAA0766648.1"/>
    </source>
</evidence>
<reference evidence="2 3" key="1">
    <citation type="journal article" date="2019" name="Int. J. Syst. Evol. Microbiol.">
        <title>The Global Catalogue of Microorganisms (GCM) 10K type strain sequencing project: providing services to taxonomists for standard genome sequencing and annotation.</title>
        <authorList>
            <consortium name="The Broad Institute Genomics Platform"/>
            <consortium name="The Broad Institute Genome Sequencing Center for Infectious Disease"/>
            <person name="Wu L."/>
            <person name="Ma J."/>
        </authorList>
    </citation>
    <scope>NUCLEOTIDE SEQUENCE [LARGE SCALE GENOMIC DNA]</scope>
    <source>
        <strain evidence="2 3">JCM 15503</strain>
    </source>
</reference>
<name>A0ABN1KH29_9BURK</name>
<dbReference type="PANTHER" id="PTHR43190">
    <property type="entry name" value="N-ACETYL-D-GLUCOSAMINE KINASE"/>
    <property type="match status" value="1"/>
</dbReference>
<feature type="domain" description="ATPase BadF/BadG/BcrA/BcrD type" evidence="1">
    <location>
        <begin position="32"/>
        <end position="285"/>
    </location>
</feature>
<dbReference type="Gene3D" id="3.30.420.40">
    <property type="match status" value="2"/>
</dbReference>
<dbReference type="Proteomes" id="UP001500279">
    <property type="component" value="Unassembled WGS sequence"/>
</dbReference>
<comment type="caution">
    <text evidence="2">The sequence shown here is derived from an EMBL/GenBank/DDBJ whole genome shotgun (WGS) entry which is preliminary data.</text>
</comment>
<dbReference type="InterPro" id="IPR052519">
    <property type="entry name" value="Euk-type_GlcNAc_Kinase"/>
</dbReference>
<evidence type="ECO:0000259" key="1">
    <source>
        <dbReference type="Pfam" id="PF01869"/>
    </source>
</evidence>
<proteinExistence type="predicted"/>
<dbReference type="InterPro" id="IPR043129">
    <property type="entry name" value="ATPase_NBD"/>
</dbReference>
<sequence>MLVFFWYYIGIKRIDSLDTIKGGIALSLRFIIGVDGGGTGTRARVCSPEGSVLGFGEAGPSGLSQGVEQAWRHVLQASRAALAAAGSPDASWSDCALGAGLAGEHVLALREAFIATQPQHAPGLQALALESDALAALLGAHGGQPGLVLVAGTGSVAEALWADGHHRTVGGWGFGVGDEGSGAWLGLQAVRHAHHVLDGQVAAGPLAKAILAATGADVPAMRAWCAQAGQRAYAALAPLVFEHEAADTMAAALLRDAATALSDMVRALDPAGQLPVVCSGSIAQRLLPYLPPMLRNRCRAAQGDAADGALHLVRRKLGVTQGAAA</sequence>